<dbReference type="GO" id="GO:0046872">
    <property type="term" value="F:metal ion binding"/>
    <property type="evidence" value="ECO:0007669"/>
    <property type="project" value="UniProtKB-KW"/>
</dbReference>
<organism evidence="7 8">
    <name type="scientific">Eucalyptus globulus</name>
    <name type="common">Tasmanian blue gum</name>
    <dbReference type="NCBI Taxonomy" id="34317"/>
    <lineage>
        <taxon>Eukaryota</taxon>
        <taxon>Viridiplantae</taxon>
        <taxon>Streptophyta</taxon>
        <taxon>Embryophyta</taxon>
        <taxon>Tracheophyta</taxon>
        <taxon>Spermatophyta</taxon>
        <taxon>Magnoliopsida</taxon>
        <taxon>eudicotyledons</taxon>
        <taxon>Gunneridae</taxon>
        <taxon>Pentapetalae</taxon>
        <taxon>rosids</taxon>
        <taxon>malvids</taxon>
        <taxon>Myrtales</taxon>
        <taxon>Myrtaceae</taxon>
        <taxon>Myrtoideae</taxon>
        <taxon>Eucalypteae</taxon>
        <taxon>Eucalyptus</taxon>
    </lineage>
</organism>
<dbReference type="Pfam" id="PF03171">
    <property type="entry name" value="2OG-FeII_Oxy"/>
    <property type="match status" value="1"/>
</dbReference>
<evidence type="ECO:0000256" key="2">
    <source>
        <dbReference type="ARBA" id="ARBA00022723"/>
    </source>
</evidence>
<dbReference type="Gene3D" id="2.60.120.330">
    <property type="entry name" value="B-lactam Antibiotic, Isopenicillin N Synthase, Chain"/>
    <property type="match status" value="1"/>
</dbReference>
<keyword evidence="2 5" id="KW-0479">Metal-binding</keyword>
<dbReference type="InterPro" id="IPR050295">
    <property type="entry name" value="Plant_2OG-oxidoreductases"/>
</dbReference>
<protein>
    <recommendedName>
        <fullName evidence="6">Fe2OG dioxygenase domain-containing protein</fullName>
    </recommendedName>
</protein>
<dbReference type="Proteomes" id="UP001634007">
    <property type="component" value="Unassembled WGS sequence"/>
</dbReference>
<dbReference type="InterPro" id="IPR027443">
    <property type="entry name" value="IPNS-like_sf"/>
</dbReference>
<evidence type="ECO:0000256" key="4">
    <source>
        <dbReference type="ARBA" id="ARBA00023004"/>
    </source>
</evidence>
<dbReference type="EMBL" id="JBJKBG010000005">
    <property type="protein sequence ID" value="KAL3739742.1"/>
    <property type="molecule type" value="Genomic_DNA"/>
</dbReference>
<dbReference type="Pfam" id="PF14226">
    <property type="entry name" value="DIOX_N"/>
    <property type="match status" value="1"/>
</dbReference>
<comment type="similarity">
    <text evidence="1 5">Belongs to the iron/ascorbate-dependent oxidoreductase family.</text>
</comment>
<evidence type="ECO:0000313" key="8">
    <source>
        <dbReference type="Proteomes" id="UP001634007"/>
    </source>
</evidence>
<name>A0ABD3KK84_EUCGL</name>
<dbReference type="InterPro" id="IPR026992">
    <property type="entry name" value="DIOX_N"/>
</dbReference>
<gene>
    <name evidence="7" type="ORF">ACJRO7_021073</name>
</gene>
<feature type="domain" description="Fe2OG dioxygenase" evidence="6">
    <location>
        <begin position="208"/>
        <end position="314"/>
    </location>
</feature>
<keyword evidence="4 5" id="KW-0408">Iron</keyword>
<evidence type="ECO:0000256" key="3">
    <source>
        <dbReference type="ARBA" id="ARBA00023002"/>
    </source>
</evidence>
<dbReference type="PANTHER" id="PTHR47991">
    <property type="entry name" value="OXOGLUTARATE/IRON-DEPENDENT DIOXYGENASE"/>
    <property type="match status" value="1"/>
</dbReference>
<dbReference type="InterPro" id="IPR044861">
    <property type="entry name" value="IPNS-like_FE2OG_OXY"/>
</dbReference>
<dbReference type="GO" id="GO:0016491">
    <property type="term" value="F:oxidoreductase activity"/>
    <property type="evidence" value="ECO:0007669"/>
    <property type="project" value="UniProtKB-KW"/>
</dbReference>
<dbReference type="PROSITE" id="PS51471">
    <property type="entry name" value="FE2OG_OXY"/>
    <property type="match status" value="1"/>
</dbReference>
<reference evidence="7 8" key="1">
    <citation type="submission" date="2024-11" db="EMBL/GenBank/DDBJ databases">
        <title>Chromosome-level genome assembly of Eucalyptus globulus Labill. provides insights into its genome evolution.</title>
        <authorList>
            <person name="Li X."/>
        </authorList>
    </citation>
    <scope>NUCLEOTIDE SEQUENCE [LARGE SCALE GENOMIC DNA]</scope>
    <source>
        <strain evidence="7">CL2024</strain>
        <tissue evidence="7">Fresh tender leaves</tissue>
    </source>
</reference>
<dbReference type="FunFam" id="2.60.120.330:FF:000001">
    <property type="entry name" value="Protein SRG1"/>
    <property type="match status" value="1"/>
</dbReference>
<dbReference type="AlphaFoldDB" id="A0ABD3KK84"/>
<dbReference type="InterPro" id="IPR005123">
    <property type="entry name" value="Oxoglu/Fe-dep_dioxygenase_dom"/>
</dbReference>
<sequence length="365" mass="41793">MDANLTKLGGSLPVPSVQELAKEVITEVPPRYVRPDQDHPFMHAELGTSLLQVPVIDLSKLSSSNEDLMESELENLHVACRDWGFFQLINHGVRCSLVEEVKLGIQEFFELPMEEKRKLWQEEGDVEGFGQTFVVSEEQKLDWGDRFFMVSLPRHLRNPRFFPMLPSPFRDDLDEYSSKLRDLAMKMLLLMAKPLKMDPKDMIELFDGGMQTLRMNYYPPCPRPELVIGLTPHSDGSALTFLLQVNEMEGLQIRKEGKWVAIKPLPNAFVVNVGDLLEIVTNGTYRSIEYRSIEHRATVNSLKERLSFATFYTPKMEGEMGPAPSLITPNKPALFRRIGVADYFKGRLSRELRGKSYIDVMRIQV</sequence>
<evidence type="ECO:0000256" key="5">
    <source>
        <dbReference type="RuleBase" id="RU003682"/>
    </source>
</evidence>
<evidence type="ECO:0000259" key="6">
    <source>
        <dbReference type="PROSITE" id="PS51471"/>
    </source>
</evidence>
<evidence type="ECO:0000313" key="7">
    <source>
        <dbReference type="EMBL" id="KAL3739742.1"/>
    </source>
</evidence>
<accession>A0ABD3KK84</accession>
<proteinExistence type="inferred from homology"/>
<dbReference type="SUPFAM" id="SSF51197">
    <property type="entry name" value="Clavaminate synthase-like"/>
    <property type="match status" value="1"/>
</dbReference>
<keyword evidence="8" id="KW-1185">Reference proteome</keyword>
<comment type="caution">
    <text evidence="7">The sequence shown here is derived from an EMBL/GenBank/DDBJ whole genome shotgun (WGS) entry which is preliminary data.</text>
</comment>
<evidence type="ECO:0000256" key="1">
    <source>
        <dbReference type="ARBA" id="ARBA00008056"/>
    </source>
</evidence>
<keyword evidence="3 5" id="KW-0560">Oxidoreductase</keyword>